<evidence type="ECO:0008006" key="3">
    <source>
        <dbReference type="Google" id="ProtNLM"/>
    </source>
</evidence>
<organism evidence="1 2">
    <name type="scientific">Devosia nanyangense</name>
    <dbReference type="NCBI Taxonomy" id="1228055"/>
    <lineage>
        <taxon>Bacteria</taxon>
        <taxon>Pseudomonadati</taxon>
        <taxon>Pseudomonadota</taxon>
        <taxon>Alphaproteobacteria</taxon>
        <taxon>Hyphomicrobiales</taxon>
        <taxon>Devosiaceae</taxon>
        <taxon>Devosia</taxon>
    </lineage>
</organism>
<proteinExistence type="predicted"/>
<dbReference type="SUPFAM" id="SSF52172">
    <property type="entry name" value="CheY-like"/>
    <property type="match status" value="1"/>
</dbReference>
<evidence type="ECO:0000313" key="2">
    <source>
        <dbReference type="Proteomes" id="UP000782610"/>
    </source>
</evidence>
<evidence type="ECO:0000313" key="1">
    <source>
        <dbReference type="EMBL" id="MBI4922023.1"/>
    </source>
</evidence>
<reference evidence="1" key="1">
    <citation type="submission" date="2020-07" db="EMBL/GenBank/DDBJ databases">
        <title>Huge and variable diversity of episymbiotic CPR bacteria and DPANN archaea in groundwater ecosystems.</title>
        <authorList>
            <person name="He C.Y."/>
            <person name="Keren R."/>
            <person name="Whittaker M."/>
            <person name="Farag I.F."/>
            <person name="Doudna J."/>
            <person name="Cate J.H.D."/>
            <person name="Banfield J.F."/>
        </authorList>
    </citation>
    <scope>NUCLEOTIDE SEQUENCE</scope>
    <source>
        <strain evidence="1">NC_groundwater_1586_Pr3_B-0.1um_66_15</strain>
    </source>
</reference>
<dbReference type="AlphaFoldDB" id="A0A933L399"/>
<dbReference type="Gene3D" id="3.40.50.2300">
    <property type="match status" value="1"/>
</dbReference>
<gene>
    <name evidence="1" type="ORF">HY834_09760</name>
</gene>
<dbReference type="InterPro" id="IPR011006">
    <property type="entry name" value="CheY-like_superfamily"/>
</dbReference>
<comment type="caution">
    <text evidence="1">The sequence shown here is derived from an EMBL/GenBank/DDBJ whole genome shotgun (WGS) entry which is preliminary data.</text>
</comment>
<sequence>MTILASSQPAIVLVDDDHHSARLMTRMLAAHDGPPVRRIADPDEAAANLTAAAGAASDTVQPMVLVDLKSSSAATGDFIVRLKREVPSLLVVAMAPSLDRDTRNTLLDAGAAAVFERHADLELYRREAASIVSFWVRNQRLDAVGA</sequence>
<name>A0A933L399_9HYPH</name>
<dbReference type="EMBL" id="JACRAF010000027">
    <property type="protein sequence ID" value="MBI4922023.1"/>
    <property type="molecule type" value="Genomic_DNA"/>
</dbReference>
<accession>A0A933L399</accession>
<protein>
    <recommendedName>
        <fullName evidence="3">Response regulatory domain-containing protein</fullName>
    </recommendedName>
</protein>
<dbReference type="Proteomes" id="UP000782610">
    <property type="component" value="Unassembled WGS sequence"/>
</dbReference>